<keyword evidence="3" id="KW-1185">Reference proteome</keyword>
<dbReference type="Proteomes" id="UP001162131">
    <property type="component" value="Unassembled WGS sequence"/>
</dbReference>
<comment type="caution">
    <text evidence="2">The sequence shown here is derived from an EMBL/GenBank/DDBJ whole genome shotgun (WGS) entry which is preliminary data.</text>
</comment>
<keyword evidence="1" id="KW-0812">Transmembrane</keyword>
<name>A0AAU9JFP2_9CILI</name>
<evidence type="ECO:0000313" key="3">
    <source>
        <dbReference type="Proteomes" id="UP001162131"/>
    </source>
</evidence>
<sequence>MTLNSIVLIYTSNAIVAESNTDLLILLGKVEKSVQGIAHNARGVGVLAGSSQELVDYSYNQIISYMKVLEETHQNITNNLNEWNTCGGNDAFTNENAPIWENFDGIYIKEANLIDAVSQFINVVTDIQGNIFLDKYNNKQNDAKEVKFINLNGLSQIFNYCNSSLYTFTDCIMNNSKELESWMNILLVVGFANLVICLVITMFFARYSIIAENNLWNKIKKNASKNYEHLKKNYFDRLSEMHGQNNILFSDTKKISEIGNFKNHWKYFWRNSVYFILALAFFLVNYLYLYQNCVEYLHLRPSLLRTIINSQVLYKSLIVWTSEFSISTTPIALPIYLSGVYPFSNELSCLNNVISSLLNSEREIRNKKYSPLLSDKFSEVFYENTRNIAKIGDYGVYTAGALLPFEAYYLDFSGLDNYLEVWFKLVKEINALDSEYDLLVDLADKDSQNAIMQQLRWIAITLGIFIVCSWILYFVFYLPFLLKEQKKLENMTLIAKLIPNKYFK</sequence>
<keyword evidence="1" id="KW-0472">Membrane</keyword>
<dbReference type="AlphaFoldDB" id="A0AAU9JFP2"/>
<evidence type="ECO:0000313" key="2">
    <source>
        <dbReference type="EMBL" id="CAG9323967.1"/>
    </source>
</evidence>
<dbReference type="EMBL" id="CAJZBQ010000035">
    <property type="protein sequence ID" value="CAG9323967.1"/>
    <property type="molecule type" value="Genomic_DNA"/>
</dbReference>
<evidence type="ECO:0000256" key="1">
    <source>
        <dbReference type="SAM" id="Phobius"/>
    </source>
</evidence>
<feature type="transmembrane region" description="Helical" evidence="1">
    <location>
        <begin position="272"/>
        <end position="290"/>
    </location>
</feature>
<reference evidence="2" key="1">
    <citation type="submission" date="2021-09" db="EMBL/GenBank/DDBJ databases">
        <authorList>
            <consortium name="AG Swart"/>
            <person name="Singh M."/>
            <person name="Singh A."/>
            <person name="Seah K."/>
            <person name="Emmerich C."/>
        </authorList>
    </citation>
    <scope>NUCLEOTIDE SEQUENCE</scope>
    <source>
        <strain evidence="2">ATCC30299</strain>
    </source>
</reference>
<proteinExistence type="predicted"/>
<keyword evidence="1" id="KW-1133">Transmembrane helix</keyword>
<feature type="transmembrane region" description="Helical" evidence="1">
    <location>
        <begin position="457"/>
        <end position="482"/>
    </location>
</feature>
<feature type="transmembrane region" description="Helical" evidence="1">
    <location>
        <begin position="182"/>
        <end position="205"/>
    </location>
</feature>
<protein>
    <submittedName>
        <fullName evidence="2">Uncharacterized protein</fullName>
    </submittedName>
</protein>
<accession>A0AAU9JFP2</accession>
<gene>
    <name evidence="2" type="ORF">BSTOLATCC_MIC34994</name>
</gene>
<organism evidence="2 3">
    <name type="scientific">Blepharisma stoltei</name>
    <dbReference type="NCBI Taxonomy" id="1481888"/>
    <lineage>
        <taxon>Eukaryota</taxon>
        <taxon>Sar</taxon>
        <taxon>Alveolata</taxon>
        <taxon>Ciliophora</taxon>
        <taxon>Postciliodesmatophora</taxon>
        <taxon>Heterotrichea</taxon>
        <taxon>Heterotrichida</taxon>
        <taxon>Blepharismidae</taxon>
        <taxon>Blepharisma</taxon>
    </lineage>
</organism>